<evidence type="ECO:0000313" key="8">
    <source>
        <dbReference type="Proteomes" id="UP000807850"/>
    </source>
</evidence>
<dbReference type="EMBL" id="JACQAY010000028">
    <property type="protein sequence ID" value="MBI3538781.1"/>
    <property type="molecule type" value="Genomic_DNA"/>
</dbReference>
<dbReference type="GO" id="GO:0016020">
    <property type="term" value="C:membrane"/>
    <property type="evidence" value="ECO:0007669"/>
    <property type="project" value="UniProtKB-SubCell"/>
</dbReference>
<keyword evidence="3 5" id="KW-1133">Transmembrane helix</keyword>
<dbReference type="PROSITE" id="PS00216">
    <property type="entry name" value="SUGAR_TRANSPORT_1"/>
    <property type="match status" value="1"/>
</dbReference>
<reference evidence="7" key="1">
    <citation type="submission" date="2020-07" db="EMBL/GenBank/DDBJ databases">
        <title>Huge and variable diversity of episymbiotic CPR bacteria and DPANN archaea in groundwater ecosystems.</title>
        <authorList>
            <person name="He C.Y."/>
            <person name="Keren R."/>
            <person name="Whittaker M."/>
            <person name="Farag I.F."/>
            <person name="Doudna J."/>
            <person name="Cate J.H.D."/>
            <person name="Banfield J.F."/>
        </authorList>
    </citation>
    <scope>NUCLEOTIDE SEQUENCE</scope>
    <source>
        <strain evidence="7">NC_groundwater_928_Pr1_S-0.2um_72_17</strain>
    </source>
</reference>
<feature type="transmembrane region" description="Helical" evidence="5">
    <location>
        <begin position="161"/>
        <end position="178"/>
    </location>
</feature>
<sequence length="412" mass="42987">MPSDPALPHTPAAPDAGDPGAGRRNVLALGWASLFTDISTEMIVPVLPAFVTSTLRASVASLGVIEGVAECTATVLRIFSGWLSDRIGRRKPFMLFGYGLSTAAKGVMGLAGSWGAVLALRFSDRVGKGLRNPPRDALIADSVPAARLGWAFGLHRAMDSIGAAIGPLVAYAMLRAFPGELRRIFVLAALPAVLAMIVLALFVRAPRRAPAQPRSLGAELGGLGAPVYRFLAVAIVFSLGGSSMAFVLLRAGQAGLGPAGVPLVYALYNVVYASLSWPIGAWSDTIGRRPLLIAAYALFAACYALLAWQATAAVVIAAFLGLGVHSALLEGSQRTMLADLVAKERRGTAYGLYYAGVGATLLPSSIVAGWLWDRFGPPVTFAVGGALASLAALLFLILLPARDERRDRPSAA</sequence>
<dbReference type="CDD" id="cd17370">
    <property type="entry name" value="MFS_MJ1317_like"/>
    <property type="match status" value="1"/>
</dbReference>
<feature type="domain" description="Major facilitator superfamily (MFS) profile" evidence="6">
    <location>
        <begin position="25"/>
        <end position="403"/>
    </location>
</feature>
<proteinExistence type="predicted"/>
<dbReference type="Proteomes" id="UP000807850">
    <property type="component" value="Unassembled WGS sequence"/>
</dbReference>
<gene>
    <name evidence="7" type="ORF">HY076_00710</name>
</gene>
<feature type="transmembrane region" description="Helical" evidence="5">
    <location>
        <begin position="314"/>
        <end position="331"/>
    </location>
</feature>
<feature type="transmembrane region" description="Helical" evidence="5">
    <location>
        <begin position="184"/>
        <end position="206"/>
    </location>
</feature>
<comment type="subcellular location">
    <subcellularLocation>
        <location evidence="1">Membrane</location>
        <topology evidence="1">Multi-pass membrane protein</topology>
    </subcellularLocation>
</comment>
<feature type="transmembrane region" description="Helical" evidence="5">
    <location>
        <begin position="378"/>
        <end position="399"/>
    </location>
</feature>
<feature type="transmembrane region" description="Helical" evidence="5">
    <location>
        <begin position="261"/>
        <end position="279"/>
    </location>
</feature>
<evidence type="ECO:0000256" key="1">
    <source>
        <dbReference type="ARBA" id="ARBA00004141"/>
    </source>
</evidence>
<evidence type="ECO:0000256" key="2">
    <source>
        <dbReference type="ARBA" id="ARBA00022692"/>
    </source>
</evidence>
<dbReference type="InterPro" id="IPR036259">
    <property type="entry name" value="MFS_trans_sf"/>
</dbReference>
<feature type="transmembrane region" description="Helical" evidence="5">
    <location>
        <begin position="95"/>
        <end position="117"/>
    </location>
</feature>
<evidence type="ECO:0000256" key="4">
    <source>
        <dbReference type="ARBA" id="ARBA00023136"/>
    </source>
</evidence>
<keyword evidence="2 5" id="KW-0812">Transmembrane</keyword>
<accession>A0A9D6L4S7</accession>
<evidence type="ECO:0000259" key="6">
    <source>
        <dbReference type="PROSITE" id="PS50850"/>
    </source>
</evidence>
<dbReference type="AlphaFoldDB" id="A0A9D6L4S7"/>
<dbReference type="InterPro" id="IPR011701">
    <property type="entry name" value="MFS"/>
</dbReference>
<dbReference type="InterPro" id="IPR020846">
    <property type="entry name" value="MFS_dom"/>
</dbReference>
<evidence type="ECO:0000256" key="3">
    <source>
        <dbReference type="ARBA" id="ARBA00022989"/>
    </source>
</evidence>
<dbReference type="PANTHER" id="PTHR23518">
    <property type="entry name" value="C-METHYLTRANSFERASE"/>
    <property type="match status" value="1"/>
</dbReference>
<organism evidence="7 8">
    <name type="scientific">Eiseniibacteriota bacterium</name>
    <dbReference type="NCBI Taxonomy" id="2212470"/>
    <lineage>
        <taxon>Bacteria</taxon>
        <taxon>Candidatus Eiseniibacteriota</taxon>
    </lineage>
</organism>
<protein>
    <submittedName>
        <fullName evidence="7">MFS transporter</fullName>
    </submittedName>
</protein>
<dbReference type="GO" id="GO:0022857">
    <property type="term" value="F:transmembrane transporter activity"/>
    <property type="evidence" value="ECO:0007669"/>
    <property type="project" value="InterPro"/>
</dbReference>
<dbReference type="PROSITE" id="PS50850">
    <property type="entry name" value="MFS"/>
    <property type="match status" value="1"/>
</dbReference>
<dbReference type="PANTHER" id="PTHR23518:SF2">
    <property type="entry name" value="MAJOR FACILITATOR SUPERFAMILY TRANSPORTER"/>
    <property type="match status" value="1"/>
</dbReference>
<feature type="transmembrane region" description="Helical" evidence="5">
    <location>
        <begin position="352"/>
        <end position="372"/>
    </location>
</feature>
<dbReference type="Pfam" id="PF07690">
    <property type="entry name" value="MFS_1"/>
    <property type="match status" value="1"/>
</dbReference>
<dbReference type="InterPro" id="IPR005829">
    <property type="entry name" value="Sugar_transporter_CS"/>
</dbReference>
<comment type="caution">
    <text evidence="7">The sequence shown here is derived from an EMBL/GenBank/DDBJ whole genome shotgun (WGS) entry which is preliminary data.</text>
</comment>
<feature type="transmembrane region" description="Helical" evidence="5">
    <location>
        <begin position="227"/>
        <end position="249"/>
    </location>
</feature>
<evidence type="ECO:0000313" key="7">
    <source>
        <dbReference type="EMBL" id="MBI3538781.1"/>
    </source>
</evidence>
<dbReference type="SUPFAM" id="SSF103473">
    <property type="entry name" value="MFS general substrate transporter"/>
    <property type="match status" value="1"/>
</dbReference>
<name>A0A9D6L4S7_UNCEI</name>
<feature type="transmembrane region" description="Helical" evidence="5">
    <location>
        <begin position="291"/>
        <end position="308"/>
    </location>
</feature>
<evidence type="ECO:0000256" key="5">
    <source>
        <dbReference type="SAM" id="Phobius"/>
    </source>
</evidence>
<dbReference type="Gene3D" id="1.20.1250.20">
    <property type="entry name" value="MFS general substrate transporter like domains"/>
    <property type="match status" value="2"/>
</dbReference>
<keyword evidence="4 5" id="KW-0472">Membrane</keyword>